<accession>A0A1B0GID9</accession>
<dbReference type="GO" id="GO:0005615">
    <property type="term" value="C:extracellular space"/>
    <property type="evidence" value="ECO:0007669"/>
    <property type="project" value="TreeGrafter"/>
</dbReference>
<dbReference type="SMART" id="SM00204">
    <property type="entry name" value="TGFB"/>
    <property type="match status" value="1"/>
</dbReference>
<dbReference type="InterPro" id="IPR001111">
    <property type="entry name" value="TGF-b_propeptide"/>
</dbReference>
<dbReference type="InterPro" id="IPR015615">
    <property type="entry name" value="TGF-beta-rel"/>
</dbReference>
<evidence type="ECO:0000256" key="8">
    <source>
        <dbReference type="RuleBase" id="RU000354"/>
    </source>
</evidence>
<keyword evidence="4" id="KW-0732">Signal</keyword>
<evidence type="ECO:0000256" key="3">
    <source>
        <dbReference type="ARBA" id="ARBA00022525"/>
    </source>
</evidence>
<evidence type="ECO:0000259" key="9">
    <source>
        <dbReference type="PROSITE" id="PS51362"/>
    </source>
</evidence>
<dbReference type="PROSITE" id="PS51362">
    <property type="entry name" value="TGF_BETA_2"/>
    <property type="match status" value="1"/>
</dbReference>
<dbReference type="Pfam" id="PF00019">
    <property type="entry name" value="TGF_beta"/>
    <property type="match status" value="1"/>
</dbReference>
<comment type="subcellular location">
    <subcellularLocation>
        <location evidence="1">Secreted</location>
    </subcellularLocation>
</comment>
<dbReference type="Proteomes" id="UP000092461">
    <property type="component" value="Unassembled WGS sequence"/>
</dbReference>
<dbReference type="Gene3D" id="2.10.90.10">
    <property type="entry name" value="Cystine-knot cytokines"/>
    <property type="match status" value="1"/>
</dbReference>
<keyword evidence="7" id="KW-0325">Glycoprotein</keyword>
<keyword evidence="11" id="KW-1185">Reference proteome</keyword>
<evidence type="ECO:0000256" key="7">
    <source>
        <dbReference type="ARBA" id="ARBA00023180"/>
    </source>
</evidence>
<dbReference type="CDD" id="cd13752">
    <property type="entry name" value="TGF_beta_INHB"/>
    <property type="match status" value="1"/>
</dbReference>
<dbReference type="PANTHER" id="PTHR11848:SF309">
    <property type="entry name" value="INHIBIN BETA CHAIN"/>
    <property type="match status" value="1"/>
</dbReference>
<dbReference type="VEuPathDB" id="VectorBase:LLONM1_006615"/>
<sequence length="425" mass="48347">MSHSWSCLTCTHATRRRFGIACLIIGLVCLGGPLTYAQHARCHAGDASDSKSARTPGCRRLVQPPKCRDCRRGASDALRLEAIKQQILTKLGMAAPPNLTHALPKQLAMETLFRAQEAPMDTKRARRLADEPDDFYGRTQEIIEFADRGGIINGQHLLEFSTNQEQPATQELRVRTATLWIRLDLIGRKRSRRDSHQEITLWVFQLLEAPRNTSRSTILHDQDFDRVARMSATSRVALQEAGWQKVDVTVTVRRWFSQAQAEPLRLLVDCSGCRGRAHVHSFGSRRRTVDPHRPFLVLHTDPNTMKRVRRRALDCSGAVRGQCCKQRFYVSFKALGWDDWIIAPHGYFANYCRGDCGGPHRTPDTFLTYYTHIIDEFRKMNKLTGMQPCCAPLKFSSMSLIYFGPDHKIIKRDLPKMVVDECGCP</sequence>
<protein>
    <recommendedName>
        <fullName evidence="9">TGF-beta family profile domain-containing protein</fullName>
    </recommendedName>
</protein>
<name>A0A1B0GID9_LUTLO</name>
<keyword evidence="3" id="KW-0964">Secreted</keyword>
<organism evidence="10 11">
    <name type="scientific">Lutzomyia longipalpis</name>
    <name type="common">Sand fly</name>
    <dbReference type="NCBI Taxonomy" id="7200"/>
    <lineage>
        <taxon>Eukaryota</taxon>
        <taxon>Metazoa</taxon>
        <taxon>Ecdysozoa</taxon>
        <taxon>Arthropoda</taxon>
        <taxon>Hexapoda</taxon>
        <taxon>Insecta</taxon>
        <taxon>Pterygota</taxon>
        <taxon>Neoptera</taxon>
        <taxon>Endopterygota</taxon>
        <taxon>Diptera</taxon>
        <taxon>Nematocera</taxon>
        <taxon>Psychodoidea</taxon>
        <taxon>Psychodidae</taxon>
        <taxon>Lutzomyia</taxon>
        <taxon>Lutzomyia</taxon>
    </lineage>
</organism>
<dbReference type="SUPFAM" id="SSF57501">
    <property type="entry name" value="Cystine-knot cytokines"/>
    <property type="match status" value="1"/>
</dbReference>
<dbReference type="GO" id="GO:0005125">
    <property type="term" value="F:cytokine activity"/>
    <property type="evidence" value="ECO:0007669"/>
    <property type="project" value="TreeGrafter"/>
</dbReference>
<evidence type="ECO:0000256" key="6">
    <source>
        <dbReference type="ARBA" id="ARBA00023157"/>
    </source>
</evidence>
<dbReference type="EnsemblMetazoa" id="LLOJ004371-RA">
    <property type="protein sequence ID" value="LLOJ004371-PA"/>
    <property type="gene ID" value="LLOJ004371"/>
</dbReference>
<evidence type="ECO:0000313" key="10">
    <source>
        <dbReference type="EnsemblMetazoa" id="LLOJ004371-PA"/>
    </source>
</evidence>
<evidence type="ECO:0000256" key="2">
    <source>
        <dbReference type="ARBA" id="ARBA00006656"/>
    </source>
</evidence>
<reference evidence="10" key="1">
    <citation type="submission" date="2020-05" db="UniProtKB">
        <authorList>
            <consortium name="EnsemblMetazoa"/>
        </authorList>
    </citation>
    <scope>IDENTIFICATION</scope>
    <source>
        <strain evidence="10">Jacobina</strain>
    </source>
</reference>
<dbReference type="PROSITE" id="PS00250">
    <property type="entry name" value="TGF_BETA_1"/>
    <property type="match status" value="1"/>
</dbReference>
<dbReference type="Gene3D" id="2.60.120.970">
    <property type="match status" value="1"/>
</dbReference>
<evidence type="ECO:0000256" key="4">
    <source>
        <dbReference type="ARBA" id="ARBA00022729"/>
    </source>
</evidence>
<dbReference type="PANTHER" id="PTHR11848">
    <property type="entry name" value="TGF-BETA FAMILY"/>
    <property type="match status" value="1"/>
</dbReference>
<evidence type="ECO:0000256" key="1">
    <source>
        <dbReference type="ARBA" id="ARBA00004613"/>
    </source>
</evidence>
<dbReference type="AlphaFoldDB" id="A0A1B0GID9"/>
<evidence type="ECO:0000256" key="5">
    <source>
        <dbReference type="ARBA" id="ARBA00023030"/>
    </source>
</evidence>
<dbReference type="InterPro" id="IPR029034">
    <property type="entry name" value="Cystine-knot_cytokine"/>
</dbReference>
<dbReference type="FunFam" id="2.10.90.10:FF:000005">
    <property type="entry name" value="Inhibin beta A chain"/>
    <property type="match status" value="1"/>
</dbReference>
<feature type="domain" description="TGF-beta family profile" evidence="9">
    <location>
        <begin position="307"/>
        <end position="425"/>
    </location>
</feature>
<dbReference type="GO" id="GO:0008083">
    <property type="term" value="F:growth factor activity"/>
    <property type="evidence" value="ECO:0007669"/>
    <property type="project" value="UniProtKB-KW"/>
</dbReference>
<evidence type="ECO:0000313" key="11">
    <source>
        <dbReference type="Proteomes" id="UP000092461"/>
    </source>
</evidence>
<comment type="similarity">
    <text evidence="2 8">Belongs to the TGF-beta family.</text>
</comment>
<dbReference type="InterPro" id="IPR017948">
    <property type="entry name" value="TGFb_CS"/>
</dbReference>
<dbReference type="InterPro" id="IPR001839">
    <property type="entry name" value="TGF-b_C"/>
</dbReference>
<keyword evidence="6" id="KW-1015">Disulfide bond</keyword>
<dbReference type="Pfam" id="PF00688">
    <property type="entry name" value="TGFb_propeptide"/>
    <property type="match status" value="1"/>
</dbReference>
<keyword evidence="5 8" id="KW-0339">Growth factor</keyword>
<proteinExistence type="inferred from homology"/>
<dbReference type="VEuPathDB" id="VectorBase:LLOJ004371"/>
<dbReference type="EMBL" id="AJWK01013757">
    <property type="status" value="NOT_ANNOTATED_CDS"/>
    <property type="molecule type" value="Genomic_DNA"/>
</dbReference>